<evidence type="ECO:0000313" key="2">
    <source>
        <dbReference type="EMBL" id="MBB5705616.1"/>
    </source>
</evidence>
<proteinExistence type="predicted"/>
<dbReference type="AlphaFoldDB" id="A0A7W9ER80"/>
<reference evidence="2 3" key="1">
    <citation type="submission" date="2020-08" db="EMBL/GenBank/DDBJ databases">
        <title>Genomic Encyclopedia of Type Strains, Phase IV (KMG-IV): sequencing the most valuable type-strain genomes for metagenomic binning, comparative biology and taxonomic classification.</title>
        <authorList>
            <person name="Goeker M."/>
        </authorList>
    </citation>
    <scope>NUCLEOTIDE SEQUENCE [LARGE SCALE GENOMIC DNA]</scope>
    <source>
        <strain evidence="2 3">DSM 27163</strain>
    </source>
</reference>
<feature type="transmembrane region" description="Helical" evidence="1">
    <location>
        <begin position="21"/>
        <end position="42"/>
    </location>
</feature>
<dbReference type="EMBL" id="JACIJH010000002">
    <property type="protein sequence ID" value="MBB5705616.1"/>
    <property type="molecule type" value="Genomic_DNA"/>
</dbReference>
<protein>
    <submittedName>
        <fullName evidence="2">Putative membrane protein YdjX (TVP38/TMEM64 family)</fullName>
    </submittedName>
</protein>
<name>A0A7W9ER80_9SPHN</name>
<organism evidence="2 3">
    <name type="scientific">Sphingopyxis panaciterrulae</name>
    <dbReference type="NCBI Taxonomy" id="462372"/>
    <lineage>
        <taxon>Bacteria</taxon>
        <taxon>Pseudomonadati</taxon>
        <taxon>Pseudomonadota</taxon>
        <taxon>Alphaproteobacteria</taxon>
        <taxon>Sphingomonadales</taxon>
        <taxon>Sphingomonadaceae</taxon>
        <taxon>Sphingopyxis</taxon>
    </lineage>
</organism>
<keyword evidence="3" id="KW-1185">Reference proteome</keyword>
<dbReference type="RefSeq" id="WP_184095845.1">
    <property type="nucleotide sequence ID" value="NZ_JACIJH010000002.1"/>
</dbReference>
<dbReference type="Proteomes" id="UP000537161">
    <property type="component" value="Unassembled WGS sequence"/>
</dbReference>
<keyword evidence="1" id="KW-0472">Membrane</keyword>
<evidence type="ECO:0000256" key="1">
    <source>
        <dbReference type="SAM" id="Phobius"/>
    </source>
</evidence>
<keyword evidence="1" id="KW-1133">Transmembrane helix</keyword>
<comment type="caution">
    <text evidence="2">The sequence shown here is derived from an EMBL/GenBank/DDBJ whole genome shotgun (WGS) entry which is preliminary data.</text>
</comment>
<keyword evidence="1" id="KW-0812">Transmembrane</keyword>
<sequence length="46" mass="5077">MTGRAIETDEGGRRVGCWSQFLLLLAFVIPFTLTCVLIGLLLRQAP</sequence>
<accession>A0A7W9ER80</accession>
<gene>
    <name evidence="2" type="ORF">FHR21_000949</name>
</gene>
<evidence type="ECO:0000313" key="3">
    <source>
        <dbReference type="Proteomes" id="UP000537161"/>
    </source>
</evidence>